<dbReference type="RefSeq" id="WP_186970632.1">
    <property type="nucleotide sequence ID" value="NZ_JACOPK010000012.1"/>
</dbReference>
<keyword evidence="2" id="KW-0732">Signal</keyword>
<accession>A0ABR7GQH9</accession>
<proteinExistence type="predicted"/>
<protein>
    <submittedName>
        <fullName evidence="4">S-layer homology domain-containing protein</fullName>
    </submittedName>
</protein>
<dbReference type="EMBL" id="JACOPK010000012">
    <property type="protein sequence ID" value="MBC5696557.1"/>
    <property type="molecule type" value="Genomic_DNA"/>
</dbReference>
<reference evidence="4 5" key="1">
    <citation type="submission" date="2020-08" db="EMBL/GenBank/DDBJ databases">
        <title>Genome public.</title>
        <authorList>
            <person name="Liu C."/>
            <person name="Sun Q."/>
        </authorList>
    </citation>
    <scope>NUCLEOTIDE SEQUENCE [LARGE SCALE GENOMIC DNA]</scope>
    <source>
        <strain evidence="4 5">M2</strain>
    </source>
</reference>
<evidence type="ECO:0000259" key="3">
    <source>
        <dbReference type="PROSITE" id="PS51272"/>
    </source>
</evidence>
<evidence type="ECO:0000313" key="4">
    <source>
        <dbReference type="EMBL" id="MBC5696557.1"/>
    </source>
</evidence>
<organism evidence="4 5">
    <name type="scientific">Agathobaculum hominis</name>
    <dbReference type="NCBI Taxonomy" id="2763014"/>
    <lineage>
        <taxon>Bacteria</taxon>
        <taxon>Bacillati</taxon>
        <taxon>Bacillota</taxon>
        <taxon>Clostridia</taxon>
        <taxon>Eubacteriales</taxon>
        <taxon>Butyricicoccaceae</taxon>
        <taxon>Agathobaculum</taxon>
    </lineage>
</organism>
<feature type="domain" description="SLH" evidence="3">
    <location>
        <begin position="30"/>
        <end position="97"/>
    </location>
</feature>
<dbReference type="PROSITE" id="PS51272">
    <property type="entry name" value="SLH"/>
    <property type="match status" value="3"/>
</dbReference>
<gene>
    <name evidence="4" type="ORF">H8S02_11500</name>
</gene>
<dbReference type="Proteomes" id="UP000641741">
    <property type="component" value="Unassembled WGS sequence"/>
</dbReference>
<keyword evidence="5" id="KW-1185">Reference proteome</keyword>
<evidence type="ECO:0000256" key="2">
    <source>
        <dbReference type="SAM" id="SignalP"/>
    </source>
</evidence>
<feature type="domain" description="SLH" evidence="3">
    <location>
        <begin position="103"/>
        <end position="165"/>
    </location>
</feature>
<feature type="chain" id="PRO_5046815874" evidence="2">
    <location>
        <begin position="26"/>
        <end position="232"/>
    </location>
</feature>
<dbReference type="InterPro" id="IPR001119">
    <property type="entry name" value="SLH_dom"/>
</dbReference>
<feature type="domain" description="SLH" evidence="3">
    <location>
        <begin position="174"/>
        <end position="232"/>
    </location>
</feature>
<sequence>MTFKKVLSFFLTGATALSMTTAALAADDTPIMLPADVASQDWYAPAVRYVMEYDLMDVGHPENGAPVFEPSRTVSRQEVADAIYRAARCLSTKFAGEPSLEGISKMADYADVGQSYPSAMAFCYNHGIMTGSDKKLNPGAAITRQEFAAVLQRTMKLFAENGLAEIVPGDGMAVYEFSDSRSIQNWAISSVSFCIKNHLMQGDNRNAFNPLGNVNRAQVAKALSNIAAAAKK</sequence>
<keyword evidence="1" id="KW-0677">Repeat</keyword>
<dbReference type="Pfam" id="PF00395">
    <property type="entry name" value="SLH"/>
    <property type="match status" value="2"/>
</dbReference>
<name>A0ABR7GQH9_9FIRM</name>
<evidence type="ECO:0000256" key="1">
    <source>
        <dbReference type="ARBA" id="ARBA00022737"/>
    </source>
</evidence>
<comment type="caution">
    <text evidence="4">The sequence shown here is derived from an EMBL/GenBank/DDBJ whole genome shotgun (WGS) entry which is preliminary data.</text>
</comment>
<feature type="signal peptide" evidence="2">
    <location>
        <begin position="1"/>
        <end position="25"/>
    </location>
</feature>
<evidence type="ECO:0000313" key="5">
    <source>
        <dbReference type="Proteomes" id="UP000641741"/>
    </source>
</evidence>